<feature type="chain" id="PRO_5022876278" description="Glutathione peroxidase" evidence="6">
    <location>
        <begin position="22"/>
        <end position="193"/>
    </location>
</feature>
<comment type="similarity">
    <text evidence="1 5">Belongs to the glutathione peroxidase family.</text>
</comment>
<dbReference type="OrthoDB" id="9789406at2"/>
<dbReference type="PANTHER" id="PTHR11592:SF78">
    <property type="entry name" value="GLUTATHIONE PEROXIDASE"/>
    <property type="match status" value="1"/>
</dbReference>
<dbReference type="PROSITE" id="PS51352">
    <property type="entry name" value="THIOREDOXIN_2"/>
    <property type="match status" value="1"/>
</dbReference>
<reference evidence="8 9" key="1">
    <citation type="submission" date="2019-02" db="EMBL/GenBank/DDBJ databases">
        <title>Deep-cultivation of Planctomycetes and their phenomic and genomic characterization uncovers novel biology.</title>
        <authorList>
            <person name="Wiegand S."/>
            <person name="Jogler M."/>
            <person name="Boedeker C."/>
            <person name="Pinto D."/>
            <person name="Vollmers J."/>
            <person name="Rivas-Marin E."/>
            <person name="Kohn T."/>
            <person name="Peeters S.H."/>
            <person name="Heuer A."/>
            <person name="Rast P."/>
            <person name="Oberbeckmann S."/>
            <person name="Bunk B."/>
            <person name="Jeske O."/>
            <person name="Meyerdierks A."/>
            <person name="Storesund J.E."/>
            <person name="Kallscheuer N."/>
            <person name="Luecker S."/>
            <person name="Lage O.M."/>
            <person name="Pohl T."/>
            <person name="Merkel B.J."/>
            <person name="Hornburger P."/>
            <person name="Mueller R.-W."/>
            <person name="Bruemmer F."/>
            <person name="Labrenz M."/>
            <person name="Spormann A.M."/>
            <person name="Op Den Camp H."/>
            <person name="Overmann J."/>
            <person name="Amann R."/>
            <person name="Jetten M.S.M."/>
            <person name="Mascher T."/>
            <person name="Medema M.H."/>
            <person name="Devos D.P."/>
            <person name="Kaster A.-K."/>
            <person name="Ovreas L."/>
            <person name="Rohde M."/>
            <person name="Galperin M.Y."/>
            <person name="Jogler C."/>
        </authorList>
    </citation>
    <scope>NUCLEOTIDE SEQUENCE [LARGE SCALE GENOMIC DNA]</scope>
    <source>
        <strain evidence="8 9">CA85</strain>
    </source>
</reference>
<feature type="active site" evidence="4">
    <location>
        <position position="64"/>
    </location>
</feature>
<keyword evidence="3 5" id="KW-0560">Oxidoreductase</keyword>
<comment type="caution">
    <text evidence="8">The sequence shown here is derived from an EMBL/GenBank/DDBJ whole genome shotgun (WGS) entry which is preliminary data.</text>
</comment>
<keyword evidence="2 5" id="KW-0575">Peroxidase</keyword>
<name>A0A5C5YJ94_9BACT</name>
<dbReference type="GO" id="GO:0034599">
    <property type="term" value="P:cellular response to oxidative stress"/>
    <property type="evidence" value="ECO:0007669"/>
    <property type="project" value="TreeGrafter"/>
</dbReference>
<evidence type="ECO:0000256" key="5">
    <source>
        <dbReference type="RuleBase" id="RU000499"/>
    </source>
</evidence>
<sequence precursor="true">MTRLFLLALALGCFMTAPLSAADAVSAEHSNSLDFTAKTIDGKSVDLDDYEGKVVLIVNVASRCGYTKQYAGLQDLYEKYKDQGLVILGFPCNEFGRQEPGTNAEIQQFCSAKFGVTFPMMSKVEVNTDDASELYQHLTSETAPPAGTGAIKWNFEKFLIGRDGQLANRFRSATKPSDAEMTTAIEKLLAEKS</sequence>
<organism evidence="8 9">
    <name type="scientific">Allorhodopirellula solitaria</name>
    <dbReference type="NCBI Taxonomy" id="2527987"/>
    <lineage>
        <taxon>Bacteria</taxon>
        <taxon>Pseudomonadati</taxon>
        <taxon>Planctomycetota</taxon>
        <taxon>Planctomycetia</taxon>
        <taxon>Pirellulales</taxon>
        <taxon>Pirellulaceae</taxon>
        <taxon>Allorhodopirellula</taxon>
    </lineage>
</organism>
<dbReference type="SUPFAM" id="SSF52833">
    <property type="entry name" value="Thioredoxin-like"/>
    <property type="match status" value="1"/>
</dbReference>
<feature type="domain" description="Thioredoxin" evidence="7">
    <location>
        <begin position="26"/>
        <end position="190"/>
    </location>
</feature>
<dbReference type="PROSITE" id="PS00460">
    <property type="entry name" value="GLUTATHIONE_PEROXID_1"/>
    <property type="match status" value="1"/>
</dbReference>
<dbReference type="Pfam" id="PF00255">
    <property type="entry name" value="GSHPx"/>
    <property type="match status" value="1"/>
</dbReference>
<dbReference type="InterPro" id="IPR036249">
    <property type="entry name" value="Thioredoxin-like_sf"/>
</dbReference>
<dbReference type="InterPro" id="IPR000889">
    <property type="entry name" value="Glutathione_peroxidase"/>
</dbReference>
<dbReference type="GO" id="GO:0004601">
    <property type="term" value="F:peroxidase activity"/>
    <property type="evidence" value="ECO:0007669"/>
    <property type="project" value="UniProtKB-KW"/>
</dbReference>
<evidence type="ECO:0000256" key="6">
    <source>
        <dbReference type="SAM" id="SignalP"/>
    </source>
</evidence>
<evidence type="ECO:0000313" key="8">
    <source>
        <dbReference type="EMBL" id="TWT74946.1"/>
    </source>
</evidence>
<proteinExistence type="inferred from homology"/>
<evidence type="ECO:0000259" key="7">
    <source>
        <dbReference type="PROSITE" id="PS51352"/>
    </source>
</evidence>
<dbReference type="EMBL" id="SJPK01000001">
    <property type="protein sequence ID" value="TWT74946.1"/>
    <property type="molecule type" value="Genomic_DNA"/>
</dbReference>
<dbReference type="InterPro" id="IPR013766">
    <property type="entry name" value="Thioredoxin_domain"/>
</dbReference>
<dbReference type="PRINTS" id="PR01011">
    <property type="entry name" value="GLUTPROXDASE"/>
</dbReference>
<protein>
    <recommendedName>
        <fullName evidence="5">Glutathione peroxidase</fullName>
    </recommendedName>
</protein>
<accession>A0A5C5YJ94</accession>
<dbReference type="InterPro" id="IPR029759">
    <property type="entry name" value="GPX_AS"/>
</dbReference>
<evidence type="ECO:0000313" key="9">
    <source>
        <dbReference type="Proteomes" id="UP000318053"/>
    </source>
</evidence>
<dbReference type="PIRSF" id="PIRSF000303">
    <property type="entry name" value="Glutathion_perox"/>
    <property type="match status" value="1"/>
</dbReference>
<dbReference type="Proteomes" id="UP000318053">
    <property type="component" value="Unassembled WGS sequence"/>
</dbReference>
<keyword evidence="9" id="KW-1185">Reference proteome</keyword>
<gene>
    <name evidence="8" type="primary">gpx1</name>
    <name evidence="8" type="ORF">CA85_02340</name>
</gene>
<dbReference type="AlphaFoldDB" id="A0A5C5YJ94"/>
<evidence type="ECO:0000256" key="1">
    <source>
        <dbReference type="ARBA" id="ARBA00006926"/>
    </source>
</evidence>
<feature type="signal peptide" evidence="6">
    <location>
        <begin position="1"/>
        <end position="21"/>
    </location>
</feature>
<evidence type="ECO:0000256" key="2">
    <source>
        <dbReference type="ARBA" id="ARBA00022559"/>
    </source>
</evidence>
<dbReference type="Gene3D" id="3.40.30.10">
    <property type="entry name" value="Glutaredoxin"/>
    <property type="match status" value="1"/>
</dbReference>
<dbReference type="PANTHER" id="PTHR11592">
    <property type="entry name" value="GLUTATHIONE PEROXIDASE"/>
    <property type="match status" value="1"/>
</dbReference>
<dbReference type="PROSITE" id="PS51355">
    <property type="entry name" value="GLUTATHIONE_PEROXID_3"/>
    <property type="match status" value="1"/>
</dbReference>
<evidence type="ECO:0000256" key="3">
    <source>
        <dbReference type="ARBA" id="ARBA00023002"/>
    </source>
</evidence>
<keyword evidence="6" id="KW-0732">Signal</keyword>
<dbReference type="CDD" id="cd00340">
    <property type="entry name" value="GSH_Peroxidase"/>
    <property type="match status" value="1"/>
</dbReference>
<evidence type="ECO:0000256" key="4">
    <source>
        <dbReference type="PIRSR" id="PIRSR000303-1"/>
    </source>
</evidence>
<dbReference type="FunFam" id="3.40.30.10:FF:000010">
    <property type="entry name" value="Glutathione peroxidase"/>
    <property type="match status" value="1"/>
</dbReference>